<evidence type="ECO:0000256" key="1">
    <source>
        <dbReference type="SAM" id="MobiDB-lite"/>
    </source>
</evidence>
<feature type="domain" description="HTH-like" evidence="2">
    <location>
        <begin position="32"/>
        <end position="84"/>
    </location>
</feature>
<dbReference type="Pfam" id="PF13276">
    <property type="entry name" value="HTH_21"/>
    <property type="match status" value="1"/>
</dbReference>
<dbReference type="RefSeq" id="WP_301814687.1">
    <property type="nucleotide sequence ID" value="NZ_JAUJZH010000029.1"/>
</dbReference>
<protein>
    <submittedName>
        <fullName evidence="3">IS3 family transposase</fullName>
    </submittedName>
</protein>
<organism evidence="3 4">
    <name type="scientific">Variovorax ginsengisoli</name>
    <dbReference type="NCBI Taxonomy" id="363844"/>
    <lineage>
        <taxon>Bacteria</taxon>
        <taxon>Pseudomonadati</taxon>
        <taxon>Pseudomonadota</taxon>
        <taxon>Betaproteobacteria</taxon>
        <taxon>Burkholderiales</taxon>
        <taxon>Comamonadaceae</taxon>
        <taxon>Variovorax</taxon>
    </lineage>
</organism>
<reference evidence="3" key="1">
    <citation type="submission" date="2023-06" db="EMBL/GenBank/DDBJ databases">
        <authorList>
            <person name="Jiang Y."/>
            <person name="Liu Q."/>
        </authorList>
    </citation>
    <scope>NUCLEOTIDE SEQUENCE</scope>
    <source>
        <strain evidence="3">CGMCC 1.12090</strain>
    </source>
</reference>
<proteinExistence type="predicted"/>
<dbReference type="PANTHER" id="PTHR47515:SF1">
    <property type="entry name" value="BLR2054 PROTEIN"/>
    <property type="match status" value="1"/>
</dbReference>
<dbReference type="Proteomes" id="UP001169027">
    <property type="component" value="Unassembled WGS sequence"/>
</dbReference>
<dbReference type="InterPro" id="IPR025948">
    <property type="entry name" value="HTH-like_dom"/>
</dbReference>
<sequence>MQERFKVNVRRSCRLALLRPSVWYQKSEARDQSALRLRIREIAMDRPRFGYLRVRVMLKREGWSVGKKRVYRLCRLEGLQLRMKVNRRKRISPQRGRPVPATGPNQH</sequence>
<evidence type="ECO:0000313" key="4">
    <source>
        <dbReference type="Proteomes" id="UP001169027"/>
    </source>
</evidence>
<dbReference type="EMBL" id="JAUKVY010000029">
    <property type="protein sequence ID" value="MDO1536581.1"/>
    <property type="molecule type" value="Genomic_DNA"/>
</dbReference>
<name>A0ABT8SCD2_9BURK</name>
<keyword evidence="4" id="KW-1185">Reference proteome</keyword>
<gene>
    <name evidence="3" type="ORF">Q2T77_30295</name>
</gene>
<evidence type="ECO:0000259" key="2">
    <source>
        <dbReference type="Pfam" id="PF13276"/>
    </source>
</evidence>
<accession>A0ABT8SCD2</accession>
<feature type="region of interest" description="Disordered" evidence="1">
    <location>
        <begin position="86"/>
        <end position="107"/>
    </location>
</feature>
<dbReference type="PANTHER" id="PTHR47515">
    <property type="entry name" value="LOW CALCIUM RESPONSE LOCUS PROTEIN T"/>
    <property type="match status" value="1"/>
</dbReference>
<comment type="caution">
    <text evidence="3">The sequence shown here is derived from an EMBL/GenBank/DDBJ whole genome shotgun (WGS) entry which is preliminary data.</text>
</comment>
<evidence type="ECO:0000313" key="3">
    <source>
        <dbReference type="EMBL" id="MDO1536581.1"/>
    </source>
</evidence>